<organism evidence="3 4">
    <name type="scientific">Intoshia linei</name>
    <dbReference type="NCBI Taxonomy" id="1819745"/>
    <lineage>
        <taxon>Eukaryota</taxon>
        <taxon>Metazoa</taxon>
        <taxon>Spiralia</taxon>
        <taxon>Lophotrochozoa</taxon>
        <taxon>Mesozoa</taxon>
        <taxon>Orthonectida</taxon>
        <taxon>Rhopaluridae</taxon>
        <taxon>Intoshia</taxon>
    </lineage>
</organism>
<dbReference type="InterPro" id="IPR052793">
    <property type="entry name" value="EJC-associated_protein"/>
</dbReference>
<feature type="region of interest" description="Disordered" evidence="1">
    <location>
        <begin position="144"/>
        <end position="169"/>
    </location>
</feature>
<feature type="compositionally biased region" description="Basic and acidic residues" evidence="1">
    <location>
        <begin position="467"/>
        <end position="479"/>
    </location>
</feature>
<dbReference type="Gene3D" id="1.10.720.30">
    <property type="entry name" value="SAP domain"/>
    <property type="match status" value="1"/>
</dbReference>
<dbReference type="PANTHER" id="PTHR46589:SF1">
    <property type="entry name" value="APOPTOTIC CHROMATIN CONDENSATION INDUCER IN THE NUCLEUS"/>
    <property type="match status" value="1"/>
</dbReference>
<dbReference type="PROSITE" id="PS50800">
    <property type="entry name" value="SAP"/>
    <property type="match status" value="1"/>
</dbReference>
<dbReference type="SUPFAM" id="SSF54928">
    <property type="entry name" value="RNA-binding domain, RBD"/>
    <property type="match status" value="1"/>
</dbReference>
<keyword evidence="4" id="KW-1185">Reference proteome</keyword>
<feature type="compositionally biased region" description="Basic and acidic residues" evidence="1">
    <location>
        <begin position="147"/>
        <end position="169"/>
    </location>
</feature>
<feature type="region of interest" description="Disordered" evidence="1">
    <location>
        <begin position="183"/>
        <end position="204"/>
    </location>
</feature>
<feature type="compositionally biased region" description="Basic and acidic residues" evidence="1">
    <location>
        <begin position="381"/>
        <end position="412"/>
    </location>
</feature>
<name>A0A177AVD3_9BILA</name>
<dbReference type="InterPro" id="IPR036361">
    <property type="entry name" value="SAP_dom_sf"/>
</dbReference>
<dbReference type="GO" id="GO:0071011">
    <property type="term" value="C:precatalytic spliceosome"/>
    <property type="evidence" value="ECO:0007669"/>
    <property type="project" value="TreeGrafter"/>
</dbReference>
<dbReference type="GO" id="GO:0008380">
    <property type="term" value="P:RNA splicing"/>
    <property type="evidence" value="ECO:0007669"/>
    <property type="project" value="TreeGrafter"/>
</dbReference>
<gene>
    <name evidence="3" type="ORF">A3Q56_06342</name>
</gene>
<feature type="region of interest" description="Disordered" evidence="1">
    <location>
        <begin position="354"/>
        <end position="519"/>
    </location>
</feature>
<feature type="domain" description="SAP" evidence="2">
    <location>
        <begin position="12"/>
        <end position="46"/>
    </location>
</feature>
<evidence type="ECO:0000313" key="3">
    <source>
        <dbReference type="EMBL" id="OAF65939.1"/>
    </source>
</evidence>
<dbReference type="AlphaFoldDB" id="A0A177AVD3"/>
<feature type="region of interest" description="Disordered" evidence="1">
    <location>
        <begin position="109"/>
        <end position="128"/>
    </location>
</feature>
<dbReference type="CDD" id="cd12432">
    <property type="entry name" value="RRM_ACINU"/>
    <property type="match status" value="1"/>
</dbReference>
<dbReference type="EMBL" id="LWCA01001092">
    <property type="protein sequence ID" value="OAF65939.1"/>
    <property type="molecule type" value="Genomic_DNA"/>
</dbReference>
<evidence type="ECO:0000256" key="1">
    <source>
        <dbReference type="SAM" id="MobiDB-lite"/>
    </source>
</evidence>
<dbReference type="InterPro" id="IPR003034">
    <property type="entry name" value="SAP_dom"/>
</dbReference>
<reference evidence="3 4" key="1">
    <citation type="submission" date="2016-04" db="EMBL/GenBank/DDBJ databases">
        <title>The genome of Intoshia linei affirms orthonectids as highly simplified spiralians.</title>
        <authorList>
            <person name="Mikhailov K.V."/>
            <person name="Slusarev G.S."/>
            <person name="Nikitin M.A."/>
            <person name="Logacheva M.D."/>
            <person name="Penin A."/>
            <person name="Aleoshin V."/>
            <person name="Panchin Y.V."/>
        </authorList>
    </citation>
    <scope>NUCLEOTIDE SEQUENCE [LARGE SCALE GENOMIC DNA]</scope>
    <source>
        <strain evidence="3">Intl2013</strain>
        <tissue evidence="3">Whole animal</tissue>
    </source>
</reference>
<dbReference type="Pfam" id="PF02037">
    <property type="entry name" value="SAP"/>
    <property type="match status" value="1"/>
</dbReference>
<dbReference type="InterPro" id="IPR034257">
    <property type="entry name" value="Acinus_RRM"/>
</dbReference>
<dbReference type="SUPFAM" id="SSF68906">
    <property type="entry name" value="SAP domain"/>
    <property type="match status" value="1"/>
</dbReference>
<accession>A0A177AVD3</accession>
<dbReference type="Gene3D" id="3.30.70.330">
    <property type="match status" value="1"/>
</dbReference>
<dbReference type="PANTHER" id="PTHR46589">
    <property type="entry name" value="APOPTOTIC CHROMATIN CONDENSATION INDUCER IN THE NUCLEUS"/>
    <property type="match status" value="1"/>
</dbReference>
<dbReference type="GO" id="GO:0061574">
    <property type="term" value="C:ASAP complex"/>
    <property type="evidence" value="ECO:0007669"/>
    <property type="project" value="TreeGrafter"/>
</dbReference>
<evidence type="ECO:0000259" key="2">
    <source>
        <dbReference type="PROSITE" id="PS50800"/>
    </source>
</evidence>
<dbReference type="OrthoDB" id="5348404at2759"/>
<sequence length="636" mass="73986">MEHFELQDGKKLKNLTVAQLKTELKANSLSTTGNKKDLQLRLWQGLRVLPVEDVLANENGINENLEIQSTELSTTINGKDDVELQSEVQSSIKNSPEPSNIEESAVIDKESDANDQELLEPKESDEPAIFDECEIMDGEEVDYDENASDKQNEEPNDSKRIQEIKRDENGKLIIESSHKEKFDSVDGVNKPKTKAATWRDPTPPKNEPSLYLHISNLRRPFLVAQLKNFLRQTGNYDPESFWIDDIKTHCFVKYDTIEEAEETRFALHGLIWPISNRVTLIADFASEEEYLSHKKSNEPSDLFKKEQEKRKIQLATRRKSLLAWRTDKVNEDKKAENNQDLKNLEKTLREKIEERRNAGKTQDTSLRNDKKQDIPGAKLPPHLEKRRRDDCEYEVSRDLTKNDDKRENDRNYRVRLVSKPRNSHRDCDDHNGRDRNWHGRKRSRSPAHRRSRSRDYAKSITRRRSRSSRDRYKSNDGKYSKSTKRLSKSLEKHSRSKSPIHKKSKSPVTRVVKGVNKSSVENKIHNTSIELDISLKSKTDDGLDIKNETKISDRLDFDEKNTEPPKNKKSKLESQDDIKSNSKKKDNSKVESDKEDNSGMFLDNLFKKTKALPAIYWLPVTEQQTRRREKRLSNDR</sequence>
<evidence type="ECO:0000313" key="4">
    <source>
        <dbReference type="Proteomes" id="UP000078046"/>
    </source>
</evidence>
<feature type="region of interest" description="Disordered" evidence="1">
    <location>
        <begin position="544"/>
        <end position="601"/>
    </location>
</feature>
<feature type="compositionally biased region" description="Basic and acidic residues" evidence="1">
    <location>
        <begin position="544"/>
        <end position="597"/>
    </location>
</feature>
<dbReference type="Proteomes" id="UP000078046">
    <property type="component" value="Unassembled WGS sequence"/>
</dbReference>
<feature type="compositionally biased region" description="Basic residues" evidence="1">
    <location>
        <begin position="494"/>
        <end position="505"/>
    </location>
</feature>
<feature type="compositionally biased region" description="Basic residues" evidence="1">
    <location>
        <begin position="438"/>
        <end position="452"/>
    </location>
</feature>
<dbReference type="SMART" id="SM00513">
    <property type="entry name" value="SAP"/>
    <property type="match status" value="1"/>
</dbReference>
<dbReference type="InterPro" id="IPR012677">
    <property type="entry name" value="Nucleotide-bd_a/b_plait_sf"/>
</dbReference>
<proteinExistence type="predicted"/>
<comment type="caution">
    <text evidence="3">The sequence shown here is derived from an EMBL/GenBank/DDBJ whole genome shotgun (WGS) entry which is preliminary data.</text>
</comment>
<feature type="compositionally biased region" description="Basic and acidic residues" evidence="1">
    <location>
        <begin position="423"/>
        <end position="437"/>
    </location>
</feature>
<dbReference type="Pfam" id="PF16294">
    <property type="entry name" value="RSB_motif"/>
    <property type="match status" value="1"/>
</dbReference>
<protein>
    <recommendedName>
        <fullName evidence="2">SAP domain-containing protein</fullName>
    </recommendedName>
</protein>
<dbReference type="InterPro" id="IPR035979">
    <property type="entry name" value="RBD_domain_sf"/>
</dbReference>
<dbReference type="InterPro" id="IPR032552">
    <property type="entry name" value="RSB_motif"/>
</dbReference>
<dbReference type="GO" id="GO:0003723">
    <property type="term" value="F:RNA binding"/>
    <property type="evidence" value="ECO:0007669"/>
    <property type="project" value="TreeGrafter"/>
</dbReference>